<evidence type="ECO:0000313" key="2">
    <source>
        <dbReference type="Proteomes" id="UP000054047"/>
    </source>
</evidence>
<dbReference type="OrthoDB" id="5848222at2759"/>
<dbReference type="Proteomes" id="UP000054047">
    <property type="component" value="Unassembled WGS sequence"/>
</dbReference>
<keyword evidence="2" id="KW-1185">Reference proteome</keyword>
<sequence>MLRWPSGVAQFDRICTQDIRQRYGVVAIADKVREARLRWFGVRSRPDLKLTKRTTGQCGVKVSAKRTPLRNGKNAEEEV</sequence>
<accession>A0A0C2DMD9</accession>
<organism evidence="1 2">
    <name type="scientific">Ancylostoma duodenale</name>
    <dbReference type="NCBI Taxonomy" id="51022"/>
    <lineage>
        <taxon>Eukaryota</taxon>
        <taxon>Metazoa</taxon>
        <taxon>Ecdysozoa</taxon>
        <taxon>Nematoda</taxon>
        <taxon>Chromadorea</taxon>
        <taxon>Rhabditida</taxon>
        <taxon>Rhabditina</taxon>
        <taxon>Rhabditomorpha</taxon>
        <taxon>Strongyloidea</taxon>
        <taxon>Ancylostomatidae</taxon>
        <taxon>Ancylostomatinae</taxon>
        <taxon>Ancylostoma</taxon>
    </lineage>
</organism>
<dbReference type="EMBL" id="KN728432">
    <property type="protein sequence ID" value="KIH63787.1"/>
    <property type="molecule type" value="Genomic_DNA"/>
</dbReference>
<proteinExistence type="predicted"/>
<name>A0A0C2DMD9_9BILA</name>
<gene>
    <name evidence="1" type="ORF">ANCDUO_05907</name>
</gene>
<evidence type="ECO:0000313" key="1">
    <source>
        <dbReference type="EMBL" id="KIH63787.1"/>
    </source>
</evidence>
<reference evidence="1 2" key="1">
    <citation type="submission" date="2013-12" db="EMBL/GenBank/DDBJ databases">
        <title>Draft genome of the parsitic nematode Ancylostoma duodenale.</title>
        <authorList>
            <person name="Mitreva M."/>
        </authorList>
    </citation>
    <scope>NUCLEOTIDE SEQUENCE [LARGE SCALE GENOMIC DNA]</scope>
    <source>
        <strain evidence="1 2">Zhejiang</strain>
    </source>
</reference>
<dbReference type="AlphaFoldDB" id="A0A0C2DMD9"/>
<protein>
    <submittedName>
        <fullName evidence="1">Uncharacterized protein</fullName>
    </submittedName>
</protein>